<feature type="region of interest" description="Disordered" evidence="1">
    <location>
        <begin position="136"/>
        <end position="164"/>
    </location>
</feature>
<comment type="caution">
    <text evidence="2">The sequence shown here is derived from an EMBL/GenBank/DDBJ whole genome shotgun (WGS) entry which is preliminary data.</text>
</comment>
<sequence length="213" mass="23803">MKIAKQGKTHCIVCDISLIERSLFLSVMEIASCPRHILPKPPMIPSSILPHQPSLPLPLPPNIQHHQHHSSLPSDVAQHHLTSGHKTQSIQSPPAQSQSPINKFSYPPIIKPLMPTLPPPPPPIPSVILSHHPSFKPIHVDHHNHPHHRTNNDDGYSPPPPPFWQYDSTELQASNHHPSLASKTHYRPIVDSGSNHLNNNNNNNRHSHRDISS</sequence>
<feature type="compositionally biased region" description="Low complexity" evidence="1">
    <location>
        <begin position="88"/>
        <end position="105"/>
    </location>
</feature>
<gene>
    <name evidence="2" type="ORF">BLA29_010189</name>
</gene>
<evidence type="ECO:0000313" key="2">
    <source>
        <dbReference type="EMBL" id="OTF71785.1"/>
    </source>
</evidence>
<dbReference type="AlphaFoldDB" id="A0A1Y3AXA6"/>
<feature type="region of interest" description="Disordered" evidence="1">
    <location>
        <begin position="186"/>
        <end position="213"/>
    </location>
</feature>
<feature type="non-terminal residue" evidence="2">
    <location>
        <position position="213"/>
    </location>
</feature>
<feature type="region of interest" description="Disordered" evidence="1">
    <location>
        <begin position="55"/>
        <end position="105"/>
    </location>
</feature>
<organism evidence="2 3">
    <name type="scientific">Euroglyphus maynei</name>
    <name type="common">Mayne's house dust mite</name>
    <dbReference type="NCBI Taxonomy" id="6958"/>
    <lineage>
        <taxon>Eukaryota</taxon>
        <taxon>Metazoa</taxon>
        <taxon>Ecdysozoa</taxon>
        <taxon>Arthropoda</taxon>
        <taxon>Chelicerata</taxon>
        <taxon>Arachnida</taxon>
        <taxon>Acari</taxon>
        <taxon>Acariformes</taxon>
        <taxon>Sarcoptiformes</taxon>
        <taxon>Astigmata</taxon>
        <taxon>Psoroptidia</taxon>
        <taxon>Analgoidea</taxon>
        <taxon>Pyroglyphidae</taxon>
        <taxon>Pyroglyphinae</taxon>
        <taxon>Euroglyphus</taxon>
    </lineage>
</organism>
<protein>
    <submittedName>
        <fullName evidence="2">Uncharacterized protein</fullName>
    </submittedName>
</protein>
<reference evidence="2 3" key="1">
    <citation type="submission" date="2017-03" db="EMBL/GenBank/DDBJ databases">
        <title>Genome Survey of Euroglyphus maynei.</title>
        <authorList>
            <person name="Arlian L.G."/>
            <person name="Morgan M.S."/>
            <person name="Rider S.D."/>
        </authorList>
    </citation>
    <scope>NUCLEOTIDE SEQUENCE [LARGE SCALE GENOMIC DNA]</scope>
    <source>
        <strain evidence="2">Arlian Lab</strain>
        <tissue evidence="2">Whole body</tissue>
    </source>
</reference>
<evidence type="ECO:0000313" key="3">
    <source>
        <dbReference type="Proteomes" id="UP000194236"/>
    </source>
</evidence>
<name>A0A1Y3AXA6_EURMA</name>
<keyword evidence="3" id="KW-1185">Reference proteome</keyword>
<dbReference type="Proteomes" id="UP000194236">
    <property type="component" value="Unassembled WGS sequence"/>
</dbReference>
<evidence type="ECO:0000256" key="1">
    <source>
        <dbReference type="SAM" id="MobiDB-lite"/>
    </source>
</evidence>
<dbReference type="EMBL" id="MUJZ01059296">
    <property type="protein sequence ID" value="OTF71785.1"/>
    <property type="molecule type" value="Genomic_DNA"/>
</dbReference>
<feature type="compositionally biased region" description="Pro residues" evidence="1">
    <location>
        <begin position="115"/>
        <end position="125"/>
    </location>
</feature>
<accession>A0A1Y3AXA6</accession>
<proteinExistence type="predicted"/>
<feature type="region of interest" description="Disordered" evidence="1">
    <location>
        <begin position="112"/>
        <end position="131"/>
    </location>
</feature>